<gene>
    <name evidence="7" type="ORF">DJ018_17420</name>
</gene>
<evidence type="ECO:0000313" key="8">
    <source>
        <dbReference type="Proteomes" id="UP000249725"/>
    </source>
</evidence>
<dbReference type="EMBL" id="QFYR01000005">
    <property type="protein sequence ID" value="RAK50943.1"/>
    <property type="molecule type" value="Genomic_DNA"/>
</dbReference>
<dbReference type="InterPro" id="IPR013780">
    <property type="entry name" value="Glyco_hydro_b"/>
</dbReference>
<feature type="domain" description="Glycosyl-hydrolase 97 catalytic" evidence="4">
    <location>
        <begin position="300"/>
        <end position="461"/>
    </location>
</feature>
<dbReference type="PROSITE" id="PS51257">
    <property type="entry name" value="PROKAR_LIPOPROTEIN"/>
    <property type="match status" value="1"/>
</dbReference>
<evidence type="ECO:0000259" key="6">
    <source>
        <dbReference type="Pfam" id="PF14509"/>
    </source>
</evidence>
<dbReference type="AlphaFoldDB" id="A0A328A8I6"/>
<dbReference type="Proteomes" id="UP000249725">
    <property type="component" value="Unassembled WGS sequence"/>
</dbReference>
<feature type="chain" id="PRO_5016309505" evidence="3">
    <location>
        <begin position="23"/>
        <end position="653"/>
    </location>
</feature>
<dbReference type="Pfam" id="PF14509">
    <property type="entry name" value="GH97_C"/>
    <property type="match status" value="1"/>
</dbReference>
<dbReference type="InterPro" id="IPR019563">
    <property type="entry name" value="GH97_catalytic"/>
</dbReference>
<evidence type="ECO:0000256" key="2">
    <source>
        <dbReference type="ARBA" id="ARBA00023295"/>
    </source>
</evidence>
<dbReference type="RefSeq" id="WP_111516253.1">
    <property type="nucleotide sequence ID" value="NZ_QFYR01000005.1"/>
</dbReference>
<dbReference type="InterPro" id="IPR013785">
    <property type="entry name" value="Aldolase_TIM"/>
</dbReference>
<keyword evidence="8" id="KW-1185">Reference proteome</keyword>
<comment type="caution">
    <text evidence="7">The sequence shown here is derived from an EMBL/GenBank/DDBJ whole genome shotgun (WGS) entry which is preliminary data.</text>
</comment>
<dbReference type="InterPro" id="IPR052720">
    <property type="entry name" value="Glycosyl_hydrolase_97"/>
</dbReference>
<proteinExistence type="predicted"/>
<evidence type="ECO:0000313" key="7">
    <source>
        <dbReference type="EMBL" id="RAK50943.1"/>
    </source>
</evidence>
<dbReference type="Gene3D" id="2.60.40.1180">
    <property type="entry name" value="Golgi alpha-mannosidase II"/>
    <property type="match status" value="1"/>
</dbReference>
<sequence>MRSWMGAGMAALAVGCGGAAHAETLRLTSPNGQVAVSFSDDAGAASYAVSLRGRTLISPSAMGLQLDKGGRIGGAVRIGGSQRTSVDRTYRLVAGKVSEARDHFNEMTVDLAETGAGGRRMQIVLRAYDDGIAFRYRLPVQAGLEAVNVQWESTQFAFGGDFDCWGLNLGHARTSHEGEFDKVSATRLRATALYDAPLVCETKGAAFALAEADLKDWSAMYLSGRGDGGPGVEAKLSPRLDDPGVAVRTRIGSDVVSPWRVVMVGENAGQLVESTLITNLNPDPAFDASWVKPGKAAWDWWNGPQVSGVPKPGMNNETIRKFIDFAAEAKLEYMLVDEGWYAGAGGGGTVRPGVDMTRTIPEIDMPALVAYGRDKGVGLWVWANWQALDAQMDEALALYERWGVKGIKVDFMDRDDQEMVAFFHRLLRKAAEHHLLVNLHGMSHPTGMTRTYPHFLTQEGVLGAEYNKWSRRVTASHNVTLPFTRMLLGPMDYTPGGFRNVTPAAFEPRNTLPFVQTSRGQALAMYVVYESPFACVSDSPDAYVGQPELEVISAVPTTWDETRVLAGEIGQYVVVARRKGDSWWIGAMTNETGRTVRVPLERLKLGGAYAAELWTDGATPSQTQRTRRTVRGGSLSLKLAPSGGALVRLEPQA</sequence>
<dbReference type="GO" id="GO:0016798">
    <property type="term" value="F:hydrolase activity, acting on glycosyl bonds"/>
    <property type="evidence" value="ECO:0007669"/>
    <property type="project" value="UniProtKB-KW"/>
</dbReference>
<dbReference type="GO" id="GO:0030246">
    <property type="term" value="F:carbohydrate binding"/>
    <property type="evidence" value="ECO:0007669"/>
    <property type="project" value="InterPro"/>
</dbReference>
<evidence type="ECO:0000259" key="5">
    <source>
        <dbReference type="Pfam" id="PF14508"/>
    </source>
</evidence>
<dbReference type="Pfam" id="PF14508">
    <property type="entry name" value="GH97_N"/>
    <property type="match status" value="1"/>
</dbReference>
<feature type="domain" description="Glycosyl-hydrolase 97 N-terminal" evidence="5">
    <location>
        <begin position="27"/>
        <end position="281"/>
    </location>
</feature>
<dbReference type="OrthoDB" id="57532at2"/>
<dbReference type="Gene3D" id="3.20.20.70">
    <property type="entry name" value="Aldolase class I"/>
    <property type="match status" value="1"/>
</dbReference>
<dbReference type="InterPro" id="IPR029483">
    <property type="entry name" value="GH97_C"/>
</dbReference>
<feature type="domain" description="Glycosyl-hydrolase 97 C-terminal oligomerisation" evidence="6">
    <location>
        <begin position="558"/>
        <end position="649"/>
    </location>
</feature>
<dbReference type="Pfam" id="PF10566">
    <property type="entry name" value="Glyco_hydro_97"/>
    <property type="match status" value="1"/>
</dbReference>
<keyword evidence="1 7" id="KW-0378">Hydrolase</keyword>
<evidence type="ECO:0000256" key="3">
    <source>
        <dbReference type="SAM" id="SignalP"/>
    </source>
</evidence>
<keyword evidence="2" id="KW-0326">Glycosidase</keyword>
<organism evidence="7 8">
    <name type="scientific">Phenylobacterium deserti</name>
    <dbReference type="NCBI Taxonomy" id="1914756"/>
    <lineage>
        <taxon>Bacteria</taxon>
        <taxon>Pseudomonadati</taxon>
        <taxon>Pseudomonadota</taxon>
        <taxon>Alphaproteobacteria</taxon>
        <taxon>Caulobacterales</taxon>
        <taxon>Caulobacteraceae</taxon>
        <taxon>Phenylobacterium</taxon>
    </lineage>
</organism>
<name>A0A328A8I6_9CAUL</name>
<dbReference type="InterPro" id="IPR014718">
    <property type="entry name" value="GH-type_carb-bd"/>
</dbReference>
<evidence type="ECO:0000259" key="4">
    <source>
        <dbReference type="Pfam" id="PF10566"/>
    </source>
</evidence>
<keyword evidence="3" id="KW-0732">Signal</keyword>
<reference evidence="8" key="1">
    <citation type="submission" date="2018-05" db="EMBL/GenBank/DDBJ databases">
        <authorList>
            <person name="Li X."/>
        </authorList>
    </citation>
    <scope>NUCLEOTIDE SEQUENCE [LARGE SCALE GENOMIC DNA]</scope>
    <source>
        <strain evidence="8">YIM 73061</strain>
    </source>
</reference>
<dbReference type="SUPFAM" id="SSF51445">
    <property type="entry name" value="(Trans)glycosidases"/>
    <property type="match status" value="1"/>
</dbReference>
<protein>
    <submittedName>
        <fullName evidence="7">Glycoside hydrolase family 97 protein</fullName>
    </submittedName>
</protein>
<dbReference type="PANTHER" id="PTHR35803">
    <property type="entry name" value="GLUCAN 1,4-ALPHA-GLUCOSIDASE SUSB-RELATED"/>
    <property type="match status" value="1"/>
</dbReference>
<dbReference type="PANTHER" id="PTHR35803:SF2">
    <property type="entry name" value="RETAINING ALPHA-GALACTOSIDASE"/>
    <property type="match status" value="1"/>
</dbReference>
<accession>A0A328A8I6</accession>
<dbReference type="InterPro" id="IPR017853">
    <property type="entry name" value="GH"/>
</dbReference>
<evidence type="ECO:0000256" key="1">
    <source>
        <dbReference type="ARBA" id="ARBA00022801"/>
    </source>
</evidence>
<dbReference type="Gene3D" id="2.70.98.10">
    <property type="match status" value="1"/>
</dbReference>
<feature type="signal peptide" evidence="3">
    <location>
        <begin position="1"/>
        <end position="22"/>
    </location>
</feature>
<dbReference type="InterPro" id="IPR029486">
    <property type="entry name" value="GH97_N"/>
</dbReference>